<feature type="region of interest" description="Disordered" evidence="1">
    <location>
        <begin position="66"/>
        <end position="94"/>
    </location>
</feature>
<evidence type="ECO:0000313" key="3">
    <source>
        <dbReference type="Proteomes" id="UP000248423"/>
    </source>
</evidence>
<reference evidence="2 3" key="1">
    <citation type="submission" date="2018-02" db="EMBL/GenBank/DDBJ databases">
        <title>The genomes of Aspergillus section Nigri reveals drivers in fungal speciation.</title>
        <authorList>
            <consortium name="DOE Joint Genome Institute"/>
            <person name="Vesth T.C."/>
            <person name="Nybo J."/>
            <person name="Theobald S."/>
            <person name="Brandl J."/>
            <person name="Frisvad J.C."/>
            <person name="Nielsen K.F."/>
            <person name="Lyhne E.K."/>
            <person name="Kogle M.E."/>
            <person name="Kuo A."/>
            <person name="Riley R."/>
            <person name="Clum A."/>
            <person name="Nolan M."/>
            <person name="Lipzen A."/>
            <person name="Salamov A."/>
            <person name="Henrissat B."/>
            <person name="Wiebenga A."/>
            <person name="De vries R.P."/>
            <person name="Grigoriev I.V."/>
            <person name="Mortensen U.H."/>
            <person name="Andersen M.R."/>
            <person name="Baker S.E."/>
        </authorList>
    </citation>
    <scope>NUCLEOTIDE SEQUENCE [LARGE SCALE GENOMIC DNA]</scope>
    <source>
        <strain evidence="2 3">CBS 121057</strain>
    </source>
</reference>
<protein>
    <submittedName>
        <fullName evidence="2">Uncharacterized protein</fullName>
    </submittedName>
</protein>
<accession>A0A319E9H7</accession>
<organism evidence="2 3">
    <name type="scientific">Aspergillus sclerotiicarbonarius (strain CBS 121057 / IBT 28362)</name>
    <dbReference type="NCBI Taxonomy" id="1448318"/>
    <lineage>
        <taxon>Eukaryota</taxon>
        <taxon>Fungi</taxon>
        <taxon>Dikarya</taxon>
        <taxon>Ascomycota</taxon>
        <taxon>Pezizomycotina</taxon>
        <taxon>Eurotiomycetes</taxon>
        <taxon>Eurotiomycetidae</taxon>
        <taxon>Eurotiales</taxon>
        <taxon>Aspergillaceae</taxon>
        <taxon>Aspergillus</taxon>
        <taxon>Aspergillus subgen. Circumdati</taxon>
    </lineage>
</organism>
<proteinExistence type="predicted"/>
<evidence type="ECO:0000256" key="1">
    <source>
        <dbReference type="SAM" id="MobiDB-lite"/>
    </source>
</evidence>
<dbReference type="EMBL" id="KZ826457">
    <property type="protein sequence ID" value="PYI00344.1"/>
    <property type="molecule type" value="Genomic_DNA"/>
</dbReference>
<keyword evidence="3" id="KW-1185">Reference proteome</keyword>
<feature type="region of interest" description="Disordered" evidence="1">
    <location>
        <begin position="228"/>
        <end position="248"/>
    </location>
</feature>
<dbReference type="VEuPathDB" id="FungiDB:BO78DRAFT_45131"/>
<dbReference type="AlphaFoldDB" id="A0A319E9H7"/>
<sequence>MSTEPALRVFSPCTRAESRSQELEDILTLLFHPRCKNFSFPSSQLALAPKVDEAVETNGRRQLSLRGNPISDQGCPLMRGRPVRGSPARLRKPPTSRLSLAAGSHVNVLSHDLIRPSAVILPNFTRSRPVVFDGVVEVKLTTLDRFAVFIGPVIRSFTRYRRPPLRYLHSRLSKSPGREGCSSQAWLAPGGPNLHDKYQVFFQANRTASKLLYFDVYDGDESGLPTTRLGHTGQGRNSFMSHSGVVAD</sequence>
<evidence type="ECO:0000313" key="2">
    <source>
        <dbReference type="EMBL" id="PYI00344.1"/>
    </source>
</evidence>
<name>A0A319E9H7_ASPSB</name>
<gene>
    <name evidence="2" type="ORF">BO78DRAFT_45131</name>
</gene>
<dbReference type="Proteomes" id="UP000248423">
    <property type="component" value="Unassembled WGS sequence"/>
</dbReference>